<keyword evidence="3" id="KW-1185">Reference proteome</keyword>
<comment type="caution">
    <text evidence="2">The sequence shown here is derived from an EMBL/GenBank/DDBJ whole genome shotgun (WGS) entry which is preliminary data.</text>
</comment>
<dbReference type="Proteomes" id="UP000735302">
    <property type="component" value="Unassembled WGS sequence"/>
</dbReference>
<gene>
    <name evidence="2" type="ORF">PoB_006465500</name>
</gene>
<proteinExistence type="predicted"/>
<sequence length="178" mass="20633">MVTMMAMMMMMRRRRRRGEKEGEEEEEEEEEEEVEEEEEKEVEEEDGDDNLPIHCQKSGELQCVTMLLSLRTYFNARGLLTGMGCYDRGPCVIKSAVHPMGIWGVHFTYELYALWVLPGCHCVSQIRPRSRRELMNRPGMETVAHVCRAICIQDGSATENMKNNKIMESMQMKTMSIV</sequence>
<evidence type="ECO:0000313" key="2">
    <source>
        <dbReference type="EMBL" id="GFO38150.1"/>
    </source>
</evidence>
<protein>
    <submittedName>
        <fullName evidence="2">Uncharacterized protein</fullName>
    </submittedName>
</protein>
<evidence type="ECO:0000313" key="3">
    <source>
        <dbReference type="Proteomes" id="UP000735302"/>
    </source>
</evidence>
<organism evidence="2 3">
    <name type="scientific">Plakobranchus ocellatus</name>
    <dbReference type="NCBI Taxonomy" id="259542"/>
    <lineage>
        <taxon>Eukaryota</taxon>
        <taxon>Metazoa</taxon>
        <taxon>Spiralia</taxon>
        <taxon>Lophotrochozoa</taxon>
        <taxon>Mollusca</taxon>
        <taxon>Gastropoda</taxon>
        <taxon>Heterobranchia</taxon>
        <taxon>Euthyneura</taxon>
        <taxon>Panpulmonata</taxon>
        <taxon>Sacoglossa</taxon>
        <taxon>Placobranchoidea</taxon>
        <taxon>Plakobranchidae</taxon>
        <taxon>Plakobranchus</taxon>
    </lineage>
</organism>
<feature type="region of interest" description="Disordered" evidence="1">
    <location>
        <begin position="12"/>
        <end position="53"/>
    </location>
</feature>
<dbReference type="EMBL" id="BLXT01007309">
    <property type="protein sequence ID" value="GFO38150.1"/>
    <property type="molecule type" value="Genomic_DNA"/>
</dbReference>
<dbReference type="AlphaFoldDB" id="A0AAV4D265"/>
<evidence type="ECO:0000256" key="1">
    <source>
        <dbReference type="SAM" id="MobiDB-lite"/>
    </source>
</evidence>
<accession>A0AAV4D265</accession>
<name>A0AAV4D265_9GAST</name>
<feature type="compositionally biased region" description="Acidic residues" evidence="1">
    <location>
        <begin position="21"/>
        <end position="49"/>
    </location>
</feature>
<reference evidence="2 3" key="1">
    <citation type="journal article" date="2021" name="Elife">
        <title>Chloroplast acquisition without the gene transfer in kleptoplastic sea slugs, Plakobranchus ocellatus.</title>
        <authorList>
            <person name="Maeda T."/>
            <person name="Takahashi S."/>
            <person name="Yoshida T."/>
            <person name="Shimamura S."/>
            <person name="Takaki Y."/>
            <person name="Nagai Y."/>
            <person name="Toyoda A."/>
            <person name="Suzuki Y."/>
            <person name="Arimoto A."/>
            <person name="Ishii H."/>
            <person name="Satoh N."/>
            <person name="Nishiyama T."/>
            <person name="Hasebe M."/>
            <person name="Maruyama T."/>
            <person name="Minagawa J."/>
            <person name="Obokata J."/>
            <person name="Shigenobu S."/>
        </authorList>
    </citation>
    <scope>NUCLEOTIDE SEQUENCE [LARGE SCALE GENOMIC DNA]</scope>
</reference>